<feature type="DNA-binding region" description="H-T-H motif" evidence="4">
    <location>
        <begin position="45"/>
        <end position="64"/>
    </location>
</feature>
<reference evidence="6" key="1">
    <citation type="submission" date="2023-03" db="EMBL/GenBank/DDBJ databases">
        <title>Multiphase analysis and comparison of six strains from genera Psychromarinibacter, Lutimaribacter, and Maritimibacter, including a novel species: Psychromarinibacter sediminicola sp. nov.</title>
        <authorList>
            <person name="Wang Y.-H."/>
            <person name="Ye M.-Q."/>
            <person name="Du Z.-J."/>
        </authorList>
    </citation>
    <scope>NUCLEOTIDE SEQUENCE</scope>
    <source>
        <strain evidence="6">C21-152</strain>
    </source>
</reference>
<dbReference type="AlphaFoldDB" id="A0AAE3NZR3"/>
<organism evidence="6 7">
    <name type="scientific">Psychromarinibacter sediminicola</name>
    <dbReference type="NCBI Taxonomy" id="3033385"/>
    <lineage>
        <taxon>Bacteria</taxon>
        <taxon>Pseudomonadati</taxon>
        <taxon>Pseudomonadota</taxon>
        <taxon>Alphaproteobacteria</taxon>
        <taxon>Rhodobacterales</taxon>
        <taxon>Paracoccaceae</taxon>
        <taxon>Psychromarinibacter</taxon>
    </lineage>
</organism>
<dbReference type="InterPro" id="IPR001647">
    <property type="entry name" value="HTH_TetR"/>
</dbReference>
<proteinExistence type="predicted"/>
<dbReference type="GO" id="GO:0003700">
    <property type="term" value="F:DNA-binding transcription factor activity"/>
    <property type="evidence" value="ECO:0007669"/>
    <property type="project" value="TreeGrafter"/>
</dbReference>
<dbReference type="InterPro" id="IPR009057">
    <property type="entry name" value="Homeodomain-like_sf"/>
</dbReference>
<evidence type="ECO:0000256" key="1">
    <source>
        <dbReference type="ARBA" id="ARBA00023015"/>
    </source>
</evidence>
<dbReference type="PANTHER" id="PTHR30055">
    <property type="entry name" value="HTH-TYPE TRANSCRIPTIONAL REGULATOR RUTR"/>
    <property type="match status" value="1"/>
</dbReference>
<sequence length="240" mass="26633">TDRHVAIPGGRHMPARLRLSAEERRSAILDAAARLLASRGWEALTVSEILGEAGLSKGGFYHHFSSKEDILEALVRRFADAATAAATTGAEADGASVVERISRYLWDAMSWELDHTEEVIGIVRLARRPGNRSVFTKLSQESGRRSLPGLRELLSEGVTQGVLDLADIDVTADLFLQLARTRWLAFIDIHDAARQGRREAAEERLARRLRAEQQAFDRLLGLREGSIRLPTDKAFEKLLS</sequence>
<dbReference type="Pfam" id="PF00440">
    <property type="entry name" value="TetR_N"/>
    <property type="match status" value="1"/>
</dbReference>
<dbReference type="PROSITE" id="PS50977">
    <property type="entry name" value="HTH_TETR_2"/>
    <property type="match status" value="1"/>
</dbReference>
<dbReference type="SUPFAM" id="SSF46689">
    <property type="entry name" value="Homeodomain-like"/>
    <property type="match status" value="1"/>
</dbReference>
<evidence type="ECO:0000313" key="6">
    <source>
        <dbReference type="EMBL" id="MDF0603915.1"/>
    </source>
</evidence>
<protein>
    <submittedName>
        <fullName evidence="6">Helix-turn-helix domain containing protein</fullName>
    </submittedName>
</protein>
<keyword evidence="1" id="KW-0805">Transcription regulation</keyword>
<dbReference type="PANTHER" id="PTHR30055:SF234">
    <property type="entry name" value="HTH-TYPE TRANSCRIPTIONAL REGULATOR BETI"/>
    <property type="match status" value="1"/>
</dbReference>
<keyword evidence="3" id="KW-0804">Transcription</keyword>
<name>A0AAE3NZR3_9RHOB</name>
<evidence type="ECO:0000256" key="4">
    <source>
        <dbReference type="PROSITE-ProRule" id="PRU00335"/>
    </source>
</evidence>
<evidence type="ECO:0000256" key="3">
    <source>
        <dbReference type="ARBA" id="ARBA00023163"/>
    </source>
</evidence>
<feature type="domain" description="HTH tetR-type" evidence="5">
    <location>
        <begin position="22"/>
        <end position="82"/>
    </location>
</feature>
<evidence type="ECO:0000256" key="2">
    <source>
        <dbReference type="ARBA" id="ARBA00023125"/>
    </source>
</evidence>
<dbReference type="RefSeq" id="WP_275570024.1">
    <property type="nucleotide sequence ID" value="NZ_JARGYC010000172.1"/>
</dbReference>
<dbReference type="Gene3D" id="1.10.357.10">
    <property type="entry name" value="Tetracycline Repressor, domain 2"/>
    <property type="match status" value="1"/>
</dbReference>
<dbReference type="EMBL" id="JARGYC010000172">
    <property type="protein sequence ID" value="MDF0603915.1"/>
    <property type="molecule type" value="Genomic_DNA"/>
</dbReference>
<accession>A0AAE3NZR3</accession>
<evidence type="ECO:0000313" key="7">
    <source>
        <dbReference type="Proteomes" id="UP001220964"/>
    </source>
</evidence>
<dbReference type="InterPro" id="IPR050109">
    <property type="entry name" value="HTH-type_TetR-like_transc_reg"/>
</dbReference>
<comment type="caution">
    <text evidence="6">The sequence shown here is derived from an EMBL/GenBank/DDBJ whole genome shotgun (WGS) entry which is preliminary data.</text>
</comment>
<keyword evidence="2 4" id="KW-0238">DNA-binding</keyword>
<feature type="non-terminal residue" evidence="6">
    <location>
        <position position="1"/>
    </location>
</feature>
<dbReference type="Proteomes" id="UP001220964">
    <property type="component" value="Unassembled WGS sequence"/>
</dbReference>
<evidence type="ECO:0000259" key="5">
    <source>
        <dbReference type="PROSITE" id="PS50977"/>
    </source>
</evidence>
<dbReference type="GO" id="GO:0000976">
    <property type="term" value="F:transcription cis-regulatory region binding"/>
    <property type="evidence" value="ECO:0007669"/>
    <property type="project" value="TreeGrafter"/>
</dbReference>
<dbReference type="PRINTS" id="PR00455">
    <property type="entry name" value="HTHTETR"/>
</dbReference>
<keyword evidence="7" id="KW-1185">Reference proteome</keyword>
<gene>
    <name evidence="6" type="ORF">P1J78_24690</name>
</gene>